<dbReference type="GO" id="GO:0019867">
    <property type="term" value="C:outer membrane"/>
    <property type="evidence" value="ECO:0007669"/>
    <property type="project" value="InterPro"/>
</dbReference>
<evidence type="ECO:0000256" key="1">
    <source>
        <dbReference type="SAM" id="SignalP"/>
    </source>
</evidence>
<gene>
    <name evidence="3" type="ORF">G3580_10335</name>
</gene>
<accession>A0A6C1B6X3</accession>
<feature type="chain" id="PRO_5025390054" evidence="1">
    <location>
        <begin position="31"/>
        <end position="944"/>
    </location>
</feature>
<sequence length="944" mass="95017">MYKDISFAPFRRTAIAMAVMASLAPSIARADIYVDGVNNGLIYSTPGSLTGTLASTFLVTVDSANGGGTSFTVNSGHTLQENNSTTFFVSGGATLGLLDNQGTILGNRFNAINTSASSTVTTFTNSGLIQGQVNGNSAIFFGGAVGSFTNSGTIEHTGSSTAVILNDATSISNSGTIQSVTGHGMILGYLTAATVGNFTNSGTITTGGASGVEAIQFGDGTNASSFGTFTNAGSGVVSNTGSGEAISIMANATVTSVINDGTISSTSTAIANHGTITGANYGIQNNGTITGGITNDGTIAGSTFGFQETAGASLTGGVTNSGSITGTSGGIRMDNATLSGGVANTGTIQGTSFGGIVVSTNGTINGGISNSGTISGATFGVYVSSTSAINNDLTTSGTLSGGIDAIRVDSGGVLNAIHITGNDTASFVGAVNAAGTAVFVDSGATYSMNSGQQFTVSSFTNNGTLAVDAGATGTVTGDYAQGATSTLRTRVTDSTTYGKLAVSGTATFAPGAKIDVDVANPGYVFNVNSLSGVISAGTLSATTFVTTDNSTLFDFAAVKNGNAVDLALSVAGGSNTVLASVNATGNTPAVGVASTLDGIIASDPTGAISMQFIGLGSTQAVSDAASQTLPLLTGQTVAATQATLGSINDVIDARADVASGLSSGDGFVGNRYLWLKPFGSWAEQDKRNGVAGYKATTAGLVMGLDGELASGWRVGGALAYAKSDVNGKSSVAPQDADIDIYQLIGYGRYNLDDRTEVRVQADVGQAVNRGRRRIAFAASEASSDFDSHMAHLGAGISRAYPLGEATRVTPSVSMDYTWIEDEGYTETGAGVLNLKVKQRSTEALVFSVAGRLTHALSTTTTLLADLGVGYDAMSDRDSITAAFAGSPEAAFVTRGVDPSPWRVRGGVGAVYETANGTRITGRYDAEYREDFLNQTASVKVRWLF</sequence>
<keyword evidence="1" id="KW-0732">Signal</keyword>
<dbReference type="RefSeq" id="WP_173765231.1">
    <property type="nucleotide sequence ID" value="NZ_CP048836.1"/>
</dbReference>
<protein>
    <submittedName>
        <fullName evidence="3">Autotransporter domain-containing protein</fullName>
    </submittedName>
</protein>
<keyword evidence="4" id="KW-1185">Reference proteome</keyword>
<dbReference type="SMART" id="SM00869">
    <property type="entry name" value="Autotransporter"/>
    <property type="match status" value="1"/>
</dbReference>
<dbReference type="PROSITE" id="PS51208">
    <property type="entry name" value="AUTOTRANSPORTER"/>
    <property type="match status" value="1"/>
</dbReference>
<feature type="signal peptide" evidence="1">
    <location>
        <begin position="1"/>
        <end position="30"/>
    </location>
</feature>
<dbReference type="InterPro" id="IPR036709">
    <property type="entry name" value="Autotransporte_beta_dom_sf"/>
</dbReference>
<dbReference type="Pfam" id="PF03797">
    <property type="entry name" value="Autotransporter"/>
    <property type="match status" value="1"/>
</dbReference>
<evidence type="ECO:0000313" key="3">
    <source>
        <dbReference type="EMBL" id="QID18004.1"/>
    </source>
</evidence>
<dbReference type="InterPro" id="IPR005546">
    <property type="entry name" value="Autotransporte_beta"/>
</dbReference>
<dbReference type="SUPFAM" id="SSF103515">
    <property type="entry name" value="Autotransporter"/>
    <property type="match status" value="1"/>
</dbReference>
<reference evidence="3 4" key="1">
    <citation type="submission" date="2020-02" db="EMBL/GenBank/DDBJ databases">
        <title>Nitrogenibacter mangrovi gen. nov., sp. nov. isolated from mangrove sediment, a denitrifying betaproteobacterium.</title>
        <authorList>
            <person name="Liao H."/>
            <person name="Tian Y."/>
        </authorList>
    </citation>
    <scope>NUCLEOTIDE SEQUENCE [LARGE SCALE GENOMIC DNA]</scope>
    <source>
        <strain evidence="3 4">M9-3-2</strain>
    </source>
</reference>
<evidence type="ECO:0000313" key="4">
    <source>
        <dbReference type="Proteomes" id="UP000501991"/>
    </source>
</evidence>
<dbReference type="EMBL" id="CP048836">
    <property type="protein sequence ID" value="QID18004.1"/>
    <property type="molecule type" value="Genomic_DNA"/>
</dbReference>
<dbReference type="InterPro" id="IPR006315">
    <property type="entry name" value="OM_autotransptr_brl_dom"/>
</dbReference>
<dbReference type="NCBIfam" id="TIGR01414">
    <property type="entry name" value="autotrans_barl"/>
    <property type="match status" value="1"/>
</dbReference>
<dbReference type="Gene3D" id="2.40.128.130">
    <property type="entry name" value="Autotransporter beta-domain"/>
    <property type="match status" value="1"/>
</dbReference>
<dbReference type="Proteomes" id="UP000501991">
    <property type="component" value="Chromosome"/>
</dbReference>
<name>A0A6C1B6X3_9RHOO</name>
<proteinExistence type="predicted"/>
<dbReference type="AlphaFoldDB" id="A0A6C1B6X3"/>
<evidence type="ECO:0000259" key="2">
    <source>
        <dbReference type="PROSITE" id="PS51208"/>
    </source>
</evidence>
<organism evidence="3 4">
    <name type="scientific">Nitrogeniibacter mangrovi</name>
    <dbReference type="NCBI Taxonomy" id="2016596"/>
    <lineage>
        <taxon>Bacteria</taxon>
        <taxon>Pseudomonadati</taxon>
        <taxon>Pseudomonadota</taxon>
        <taxon>Betaproteobacteria</taxon>
        <taxon>Rhodocyclales</taxon>
        <taxon>Zoogloeaceae</taxon>
        <taxon>Nitrogeniibacter</taxon>
    </lineage>
</organism>
<dbReference type="KEGG" id="azq:G3580_10335"/>
<feature type="domain" description="Autotransporter" evidence="2">
    <location>
        <begin position="666"/>
        <end position="944"/>
    </location>
</feature>